<proteinExistence type="predicted"/>
<dbReference type="EMBL" id="JALJZS010000001">
    <property type="protein sequence ID" value="MCP1999090.1"/>
    <property type="molecule type" value="Genomic_DNA"/>
</dbReference>
<reference evidence="1" key="1">
    <citation type="submission" date="2022-03" db="EMBL/GenBank/DDBJ databases">
        <title>Interactions between chemoautotrophic and heterotrophic bacteria.</title>
        <authorList>
            <person name="Santoro A."/>
        </authorList>
    </citation>
    <scope>NUCLEOTIDE SEQUENCE</scope>
    <source>
        <strain evidence="1">Nb-106</strain>
    </source>
</reference>
<keyword evidence="2" id="KW-1185">Reference proteome</keyword>
<name>A0ACC6AGV9_NITWI</name>
<accession>A0ACC6AGV9</accession>
<sequence>MAGTSLAMTDRSDFIKTIMLYSVFERSMSSGLSPKDG</sequence>
<protein>
    <submittedName>
        <fullName evidence="1">Uncharacterized protein</fullName>
    </submittedName>
</protein>
<comment type="caution">
    <text evidence="1">The sequence shown here is derived from an EMBL/GenBank/DDBJ whole genome shotgun (WGS) entry which is preliminary data.</text>
</comment>
<evidence type="ECO:0000313" key="2">
    <source>
        <dbReference type="Proteomes" id="UP001205486"/>
    </source>
</evidence>
<evidence type="ECO:0000313" key="1">
    <source>
        <dbReference type="EMBL" id="MCP1999090.1"/>
    </source>
</evidence>
<organism evidence="1 2">
    <name type="scientific">Nitrobacter winogradskyi</name>
    <name type="common">Nitrobacter agilis</name>
    <dbReference type="NCBI Taxonomy" id="913"/>
    <lineage>
        <taxon>Bacteria</taxon>
        <taxon>Pseudomonadati</taxon>
        <taxon>Pseudomonadota</taxon>
        <taxon>Alphaproteobacteria</taxon>
        <taxon>Hyphomicrobiales</taxon>
        <taxon>Nitrobacteraceae</taxon>
        <taxon>Nitrobacter</taxon>
    </lineage>
</organism>
<dbReference type="Proteomes" id="UP001205486">
    <property type="component" value="Unassembled WGS sequence"/>
</dbReference>
<gene>
    <name evidence="1" type="ORF">J2S34_001512</name>
</gene>